<name>A0AAE1CR08_9GAST</name>
<evidence type="ECO:0000313" key="2">
    <source>
        <dbReference type="EMBL" id="KAK3728698.1"/>
    </source>
</evidence>
<gene>
    <name evidence="2" type="ORF">RRG08_041882</name>
</gene>
<evidence type="ECO:0000313" key="3">
    <source>
        <dbReference type="Proteomes" id="UP001283361"/>
    </source>
</evidence>
<dbReference type="AlphaFoldDB" id="A0AAE1CR08"/>
<dbReference type="Proteomes" id="UP001283361">
    <property type="component" value="Unassembled WGS sequence"/>
</dbReference>
<comment type="caution">
    <text evidence="2">The sequence shown here is derived from an EMBL/GenBank/DDBJ whole genome shotgun (WGS) entry which is preliminary data.</text>
</comment>
<dbReference type="EMBL" id="JAWDGP010007174">
    <property type="protein sequence ID" value="KAK3728698.1"/>
    <property type="molecule type" value="Genomic_DNA"/>
</dbReference>
<sequence length="94" mass="10172">MMEIKMVIISNNTPRNSTPGRAGSGSRAHWPKSFERGRNHGDQGTPVAWPGLSADLTVTVEASLLLYAVRDSRSSRDKNSVSESATIMSKGLRS</sequence>
<protein>
    <submittedName>
        <fullName evidence="2">Uncharacterized protein</fullName>
    </submittedName>
</protein>
<keyword evidence="3" id="KW-1185">Reference proteome</keyword>
<proteinExistence type="predicted"/>
<organism evidence="2 3">
    <name type="scientific">Elysia crispata</name>
    <name type="common">lettuce slug</name>
    <dbReference type="NCBI Taxonomy" id="231223"/>
    <lineage>
        <taxon>Eukaryota</taxon>
        <taxon>Metazoa</taxon>
        <taxon>Spiralia</taxon>
        <taxon>Lophotrochozoa</taxon>
        <taxon>Mollusca</taxon>
        <taxon>Gastropoda</taxon>
        <taxon>Heterobranchia</taxon>
        <taxon>Euthyneura</taxon>
        <taxon>Panpulmonata</taxon>
        <taxon>Sacoglossa</taxon>
        <taxon>Placobranchoidea</taxon>
        <taxon>Plakobranchidae</taxon>
        <taxon>Elysia</taxon>
    </lineage>
</organism>
<accession>A0AAE1CR08</accession>
<evidence type="ECO:0000256" key="1">
    <source>
        <dbReference type="SAM" id="MobiDB-lite"/>
    </source>
</evidence>
<feature type="compositionally biased region" description="Polar residues" evidence="1">
    <location>
        <begin position="9"/>
        <end position="19"/>
    </location>
</feature>
<feature type="compositionally biased region" description="Basic and acidic residues" evidence="1">
    <location>
        <begin position="32"/>
        <end position="41"/>
    </location>
</feature>
<reference evidence="2" key="1">
    <citation type="journal article" date="2023" name="G3 (Bethesda)">
        <title>A reference genome for the long-term kleptoplast-retaining sea slug Elysia crispata morphotype clarki.</title>
        <authorList>
            <person name="Eastman K.E."/>
            <person name="Pendleton A.L."/>
            <person name="Shaikh M.A."/>
            <person name="Suttiyut T."/>
            <person name="Ogas R."/>
            <person name="Tomko P."/>
            <person name="Gavelis G."/>
            <person name="Widhalm J.R."/>
            <person name="Wisecaver J.H."/>
        </authorList>
    </citation>
    <scope>NUCLEOTIDE SEQUENCE</scope>
    <source>
        <strain evidence="2">ECLA1</strain>
    </source>
</reference>
<feature type="region of interest" description="Disordered" evidence="1">
    <location>
        <begin position="72"/>
        <end position="94"/>
    </location>
</feature>
<feature type="region of interest" description="Disordered" evidence="1">
    <location>
        <begin position="8"/>
        <end position="47"/>
    </location>
</feature>